<dbReference type="PROSITE" id="PS00061">
    <property type="entry name" value="ADH_SHORT"/>
    <property type="match status" value="1"/>
</dbReference>
<dbReference type="PANTHER" id="PTHR43943:SF2">
    <property type="entry name" value="DEHYDROGENASE_REDUCTASE 4"/>
    <property type="match status" value="1"/>
</dbReference>
<dbReference type="InterPro" id="IPR002347">
    <property type="entry name" value="SDR_fam"/>
</dbReference>
<evidence type="ECO:0000313" key="2">
    <source>
        <dbReference type="EMBL" id="GAA4997909.1"/>
    </source>
</evidence>
<protein>
    <submittedName>
        <fullName evidence="2">SDR family oxidoreductase</fullName>
    </submittedName>
</protein>
<dbReference type="InterPro" id="IPR020904">
    <property type="entry name" value="Sc_DH/Rdtase_CS"/>
</dbReference>
<comment type="caution">
    <text evidence="2">The sequence shown here is derived from an EMBL/GenBank/DDBJ whole genome shotgun (WGS) entry which is preliminary data.</text>
</comment>
<reference evidence="3" key="1">
    <citation type="journal article" date="2019" name="Int. J. Syst. Evol. Microbiol.">
        <title>The Global Catalogue of Microorganisms (GCM) 10K type strain sequencing project: providing services to taxonomists for standard genome sequencing and annotation.</title>
        <authorList>
            <consortium name="The Broad Institute Genomics Platform"/>
            <consortium name="The Broad Institute Genome Sequencing Center for Infectious Disease"/>
            <person name="Wu L."/>
            <person name="Ma J."/>
        </authorList>
    </citation>
    <scope>NUCLEOTIDE SEQUENCE [LARGE SCALE GENOMIC DNA]</scope>
    <source>
        <strain evidence="3">JCM 17986</strain>
    </source>
</reference>
<dbReference type="InterPro" id="IPR036291">
    <property type="entry name" value="NAD(P)-bd_dom_sf"/>
</dbReference>
<proteinExistence type="inferred from homology"/>
<evidence type="ECO:0000256" key="1">
    <source>
        <dbReference type="ARBA" id="ARBA00006484"/>
    </source>
</evidence>
<gene>
    <name evidence="2" type="ORF">GCM10023205_84490</name>
</gene>
<dbReference type="Gene3D" id="3.40.50.720">
    <property type="entry name" value="NAD(P)-binding Rossmann-like Domain"/>
    <property type="match status" value="1"/>
</dbReference>
<dbReference type="SUPFAM" id="SSF51735">
    <property type="entry name" value="NAD(P)-binding Rossmann-fold domains"/>
    <property type="match status" value="1"/>
</dbReference>
<name>A0ABP9IHC6_9ACTN</name>
<evidence type="ECO:0000313" key="3">
    <source>
        <dbReference type="Proteomes" id="UP001500466"/>
    </source>
</evidence>
<sequence length="259" mass="26694">MTARPPKPSGLFDMSDRVAIVTGGSRGIGLAIAKGFAAHGAKVVIASRKPEACAAAVEEIEAAGGTALAVPTHLGELDALERLVDRTVAHFGDLDIVVNNAANALAQPVGEYTAEAWAKSLDVNLRGPVFLTQYALPHLRRSIFGASVINVLSAGVFLRSEGTSIYAIGKGGLLAFTRAAAGSLAAENIRVNALAPGTVDTDMVRANTPERVTSMAHSSPMRRMAEPDEMVGPALLLASDAGSYITGQVLSADGGLTVH</sequence>
<comment type="similarity">
    <text evidence="1">Belongs to the short-chain dehydrogenases/reductases (SDR) family.</text>
</comment>
<organism evidence="2 3">
    <name type="scientific">Yinghuangia aomiensis</name>
    <dbReference type="NCBI Taxonomy" id="676205"/>
    <lineage>
        <taxon>Bacteria</taxon>
        <taxon>Bacillati</taxon>
        <taxon>Actinomycetota</taxon>
        <taxon>Actinomycetes</taxon>
        <taxon>Kitasatosporales</taxon>
        <taxon>Streptomycetaceae</taxon>
        <taxon>Yinghuangia</taxon>
    </lineage>
</organism>
<keyword evidence="3" id="KW-1185">Reference proteome</keyword>
<dbReference type="RefSeq" id="WP_345681223.1">
    <property type="nucleotide sequence ID" value="NZ_BAABHS010000074.1"/>
</dbReference>
<dbReference type="EMBL" id="BAABHS010000074">
    <property type="protein sequence ID" value="GAA4997909.1"/>
    <property type="molecule type" value="Genomic_DNA"/>
</dbReference>
<dbReference type="PANTHER" id="PTHR43943">
    <property type="entry name" value="DEHYDROGENASE/REDUCTASE (SDR FAMILY) MEMBER 4"/>
    <property type="match status" value="1"/>
</dbReference>
<dbReference type="NCBIfam" id="NF005559">
    <property type="entry name" value="PRK07231.1"/>
    <property type="match status" value="1"/>
</dbReference>
<dbReference type="Proteomes" id="UP001500466">
    <property type="component" value="Unassembled WGS sequence"/>
</dbReference>
<dbReference type="Pfam" id="PF13561">
    <property type="entry name" value="adh_short_C2"/>
    <property type="match status" value="1"/>
</dbReference>
<dbReference type="PRINTS" id="PR00081">
    <property type="entry name" value="GDHRDH"/>
</dbReference>
<accession>A0ABP9IHC6</accession>
<dbReference type="CDD" id="cd05233">
    <property type="entry name" value="SDR_c"/>
    <property type="match status" value="1"/>
</dbReference>
<dbReference type="PRINTS" id="PR00080">
    <property type="entry name" value="SDRFAMILY"/>
</dbReference>